<dbReference type="AlphaFoldDB" id="A0AAD9MH57"/>
<dbReference type="Pfam" id="PF00773">
    <property type="entry name" value="RNB"/>
    <property type="match status" value="1"/>
</dbReference>
<feature type="domain" description="RNB" evidence="2">
    <location>
        <begin position="334"/>
        <end position="541"/>
    </location>
</feature>
<evidence type="ECO:0000259" key="2">
    <source>
        <dbReference type="SMART" id="SM00955"/>
    </source>
</evidence>
<proteinExistence type="predicted"/>
<dbReference type="Pfam" id="PF25255">
    <property type="entry name" value="WHD_RNase_II"/>
    <property type="match status" value="1"/>
</dbReference>
<evidence type="ECO:0000313" key="4">
    <source>
        <dbReference type="Proteomes" id="UP001255856"/>
    </source>
</evidence>
<evidence type="ECO:0000313" key="3">
    <source>
        <dbReference type="EMBL" id="KAK2076307.1"/>
    </source>
</evidence>
<dbReference type="InterPro" id="IPR050180">
    <property type="entry name" value="RNR_Ribonuclease"/>
</dbReference>
<protein>
    <recommendedName>
        <fullName evidence="2">RNB domain-containing protein</fullName>
    </recommendedName>
</protein>
<dbReference type="InterPro" id="IPR001900">
    <property type="entry name" value="RNase_II/R"/>
</dbReference>
<dbReference type="PANTHER" id="PTHR23355:SF42">
    <property type="entry name" value="RIBONUCLEASE II, CHLOROPLASTIC_MITOCHONDRIAL"/>
    <property type="match status" value="1"/>
</dbReference>
<dbReference type="PANTHER" id="PTHR23355">
    <property type="entry name" value="RIBONUCLEASE"/>
    <property type="match status" value="1"/>
</dbReference>
<dbReference type="GO" id="GO:0000175">
    <property type="term" value="F:3'-5'-RNA exonuclease activity"/>
    <property type="evidence" value="ECO:0007669"/>
    <property type="project" value="TreeGrafter"/>
</dbReference>
<dbReference type="Proteomes" id="UP001255856">
    <property type="component" value="Unassembled WGS sequence"/>
</dbReference>
<dbReference type="InterPro" id="IPR057324">
    <property type="entry name" value="WH_RNase_II"/>
</dbReference>
<dbReference type="SUPFAM" id="SSF50249">
    <property type="entry name" value="Nucleic acid-binding proteins"/>
    <property type="match status" value="1"/>
</dbReference>
<keyword evidence="4" id="KW-1185">Reference proteome</keyword>
<dbReference type="GO" id="GO:0003723">
    <property type="term" value="F:RNA binding"/>
    <property type="evidence" value="ECO:0007669"/>
    <property type="project" value="InterPro"/>
</dbReference>
<organism evidence="3 4">
    <name type="scientific">Prototheca wickerhamii</name>
    <dbReference type="NCBI Taxonomy" id="3111"/>
    <lineage>
        <taxon>Eukaryota</taxon>
        <taxon>Viridiplantae</taxon>
        <taxon>Chlorophyta</taxon>
        <taxon>core chlorophytes</taxon>
        <taxon>Trebouxiophyceae</taxon>
        <taxon>Chlorellales</taxon>
        <taxon>Chlorellaceae</taxon>
        <taxon>Prototheca</taxon>
    </lineage>
</organism>
<evidence type="ECO:0000256" key="1">
    <source>
        <dbReference type="SAM" id="MobiDB-lite"/>
    </source>
</evidence>
<dbReference type="EMBL" id="JASFZW010000010">
    <property type="protein sequence ID" value="KAK2076307.1"/>
    <property type="molecule type" value="Genomic_DNA"/>
</dbReference>
<accession>A0AAD9MH57</accession>
<reference evidence="3" key="1">
    <citation type="submission" date="2021-01" db="EMBL/GenBank/DDBJ databases">
        <authorList>
            <person name="Eckstrom K.M.E."/>
        </authorList>
    </citation>
    <scope>NUCLEOTIDE SEQUENCE</scope>
    <source>
        <strain evidence="3">UVCC 0001</strain>
    </source>
</reference>
<dbReference type="Pfam" id="PF23161">
    <property type="entry name" value="HTH_RNase_II"/>
    <property type="match status" value="1"/>
</dbReference>
<feature type="region of interest" description="Disordered" evidence="1">
    <location>
        <begin position="439"/>
        <end position="477"/>
    </location>
</feature>
<comment type="caution">
    <text evidence="3">The sequence shown here is derived from an EMBL/GenBank/DDBJ whole genome shotgun (WGS) entry which is preliminary data.</text>
</comment>
<dbReference type="GO" id="GO:0006402">
    <property type="term" value="P:mRNA catabolic process"/>
    <property type="evidence" value="ECO:0007669"/>
    <property type="project" value="TreeGrafter"/>
</dbReference>
<dbReference type="InterPro" id="IPR056404">
    <property type="entry name" value="HTH_RNase_II"/>
</dbReference>
<dbReference type="GO" id="GO:0000932">
    <property type="term" value="C:P-body"/>
    <property type="evidence" value="ECO:0007669"/>
    <property type="project" value="TreeGrafter"/>
</dbReference>
<gene>
    <name evidence="3" type="ORF">QBZ16_000831</name>
</gene>
<dbReference type="SMART" id="SM00955">
    <property type="entry name" value="RNB"/>
    <property type="match status" value="1"/>
</dbReference>
<name>A0AAD9MH57_PROWI</name>
<sequence>MSLLFRQLGRLPRLADVVDAIMPLAGVSLRATLRRPPSAPGIVASRPAWAVAPSVRCLAHRRYASATGAVRLSGRDHPSLAPGVVVQFRRGDDFLLGMITRPNSRGWQVEDAGGTVYGIREHDIAHRLPALESVAELASLAREVERLADPSLLALGWEVSEAGAVYSLPDLASFLYGGASPAQRAATLRLLRADALYFQQVARDPPLFAARSAAGVAGLREEREGAAARQAARRAFAAAVEAARALPPPARPGPEAWRAGPHAPFVEALEAYLAGGAGLAASARAVSVLGALGVSPASAAAAGRVLQDMGVFPAEEEAARLAASPPPDPDAGARLDLTAEVCVTIDDASTTEIDDALGAAALGDGRSLYLPAALVPMFPHALAEGPFSLRADAPGPALTFSFVVGADGEIEQDGVEIAPTTVHATRRLTYEETDAALVMSEEEEEEVVMGEADASRSSTGRADEEADSSDNHKNNALPAPVQEALCLLDQAATRRAARRAANGAISFSMPEPDVSVDEDGRVRIARVGGGGEVARARAGGGA</sequence>
<dbReference type="InterPro" id="IPR012340">
    <property type="entry name" value="NA-bd_OB-fold"/>
</dbReference>